<proteinExistence type="inferred from homology"/>
<evidence type="ECO:0000256" key="2">
    <source>
        <dbReference type="ARBA" id="ARBA00006432"/>
    </source>
</evidence>
<dbReference type="GO" id="GO:0044550">
    <property type="term" value="P:secondary metabolite biosynthetic process"/>
    <property type="evidence" value="ECO:0007669"/>
    <property type="project" value="UniProtKB-ARBA"/>
</dbReference>
<keyword evidence="4" id="KW-0597">Phosphoprotein</keyword>
<evidence type="ECO:0000256" key="4">
    <source>
        <dbReference type="ARBA" id="ARBA00022553"/>
    </source>
</evidence>
<dbReference type="SUPFAM" id="SSF56801">
    <property type="entry name" value="Acetyl-CoA synthetase-like"/>
    <property type="match status" value="3"/>
</dbReference>
<dbReference type="GO" id="GO:0016874">
    <property type="term" value="F:ligase activity"/>
    <property type="evidence" value="ECO:0007669"/>
    <property type="project" value="UniProtKB-KW"/>
</dbReference>
<dbReference type="CDD" id="cd19531">
    <property type="entry name" value="LCL_NRPS-like"/>
    <property type="match status" value="3"/>
</dbReference>
<dbReference type="PROSITE" id="PS00012">
    <property type="entry name" value="PHOSPHOPANTETHEINE"/>
    <property type="match status" value="2"/>
</dbReference>
<dbReference type="SUPFAM" id="SSF53474">
    <property type="entry name" value="alpha/beta-Hydrolases"/>
    <property type="match status" value="1"/>
</dbReference>
<dbReference type="Gene3D" id="3.40.50.1820">
    <property type="entry name" value="alpha/beta hydrolase"/>
    <property type="match status" value="1"/>
</dbReference>
<dbReference type="Gene3D" id="3.30.559.10">
    <property type="entry name" value="Chloramphenicol acetyltransferase-like domain"/>
    <property type="match status" value="3"/>
</dbReference>
<evidence type="ECO:0000313" key="7">
    <source>
        <dbReference type="Proteomes" id="UP000007587"/>
    </source>
</evidence>
<accession>H8MH05</accession>
<dbReference type="Pfam" id="PF00550">
    <property type="entry name" value="PP-binding"/>
    <property type="match status" value="3"/>
</dbReference>
<dbReference type="SMART" id="SM00823">
    <property type="entry name" value="PKS_PP"/>
    <property type="match status" value="3"/>
</dbReference>
<feature type="domain" description="Carrier" evidence="5">
    <location>
        <begin position="991"/>
        <end position="1066"/>
    </location>
</feature>
<dbReference type="InterPro" id="IPR045851">
    <property type="entry name" value="AMP-bd_C_sf"/>
</dbReference>
<dbReference type="InterPro" id="IPR020845">
    <property type="entry name" value="AMP-binding_CS"/>
</dbReference>
<gene>
    <name evidence="6" type="primary">tycC8</name>
    <name evidence="6" type="ordered locus">COCOR_05838</name>
</gene>
<dbReference type="InterPro" id="IPR029058">
    <property type="entry name" value="AB_hydrolase_fold"/>
</dbReference>
<dbReference type="PROSITE" id="PS00455">
    <property type="entry name" value="AMP_BINDING"/>
    <property type="match status" value="3"/>
</dbReference>
<dbReference type="FunCoup" id="H8MH05">
    <property type="interactions" value="40"/>
</dbReference>
<dbReference type="FunFam" id="3.40.50.12780:FF:000012">
    <property type="entry name" value="Non-ribosomal peptide synthetase"/>
    <property type="match status" value="1"/>
</dbReference>
<evidence type="ECO:0000256" key="3">
    <source>
        <dbReference type="ARBA" id="ARBA00022450"/>
    </source>
</evidence>
<dbReference type="FunFam" id="3.40.50.980:FF:000001">
    <property type="entry name" value="Non-ribosomal peptide synthetase"/>
    <property type="match status" value="3"/>
</dbReference>
<dbReference type="InterPro" id="IPR000873">
    <property type="entry name" value="AMP-dep_synth/lig_dom"/>
</dbReference>
<dbReference type="InterPro" id="IPR001242">
    <property type="entry name" value="Condensation_dom"/>
</dbReference>
<dbReference type="InterPro" id="IPR020806">
    <property type="entry name" value="PKS_PP-bd"/>
</dbReference>
<dbReference type="InterPro" id="IPR001031">
    <property type="entry name" value="Thioesterase"/>
</dbReference>
<dbReference type="Pfam" id="PF13193">
    <property type="entry name" value="AMP-binding_C"/>
    <property type="match status" value="3"/>
</dbReference>
<evidence type="ECO:0000313" key="6">
    <source>
        <dbReference type="EMBL" id="AFE10582.1"/>
    </source>
</evidence>
<dbReference type="SUPFAM" id="SSF52777">
    <property type="entry name" value="CoA-dependent acyltransferases"/>
    <property type="match status" value="6"/>
</dbReference>
<dbReference type="FunFam" id="1.10.1200.10:FF:000016">
    <property type="entry name" value="Non-ribosomal peptide synthase"/>
    <property type="match status" value="2"/>
</dbReference>
<dbReference type="InterPro" id="IPR036736">
    <property type="entry name" value="ACP-like_sf"/>
</dbReference>
<feature type="domain" description="Carrier" evidence="5">
    <location>
        <begin position="3123"/>
        <end position="3198"/>
    </location>
</feature>
<dbReference type="FunFam" id="3.30.559.10:FF:000012">
    <property type="entry name" value="Non-ribosomal peptide synthetase"/>
    <property type="match status" value="2"/>
</dbReference>
<name>H8MH05_CORCM</name>
<dbReference type="CDD" id="cd17651">
    <property type="entry name" value="A_NRPS_VisG_like"/>
    <property type="match status" value="2"/>
</dbReference>
<dbReference type="GO" id="GO:0005829">
    <property type="term" value="C:cytosol"/>
    <property type="evidence" value="ECO:0007669"/>
    <property type="project" value="TreeGrafter"/>
</dbReference>
<organism evidence="6 7">
    <name type="scientific">Corallococcus coralloides (strain ATCC 25202 / DSM 2259 / NBRC 100086 / M2)</name>
    <name type="common">Myxococcus coralloides</name>
    <dbReference type="NCBI Taxonomy" id="1144275"/>
    <lineage>
        <taxon>Bacteria</taxon>
        <taxon>Pseudomonadati</taxon>
        <taxon>Myxococcota</taxon>
        <taxon>Myxococcia</taxon>
        <taxon>Myxococcales</taxon>
        <taxon>Cystobacterineae</taxon>
        <taxon>Myxococcaceae</taxon>
        <taxon>Corallococcus</taxon>
    </lineage>
</organism>
<dbReference type="eggNOG" id="COG1020">
    <property type="taxonomic scope" value="Bacteria"/>
</dbReference>
<dbReference type="Gene3D" id="3.30.559.30">
    <property type="entry name" value="Nonribosomal peptide synthetase, condensation domain"/>
    <property type="match status" value="3"/>
</dbReference>
<evidence type="ECO:0000259" key="5">
    <source>
        <dbReference type="PROSITE" id="PS50075"/>
    </source>
</evidence>
<dbReference type="EMBL" id="CP003389">
    <property type="protein sequence ID" value="AFE10582.1"/>
    <property type="molecule type" value="Genomic_DNA"/>
</dbReference>
<dbReference type="Pfam" id="PF00975">
    <property type="entry name" value="Thioesterase"/>
    <property type="match status" value="1"/>
</dbReference>
<dbReference type="GO" id="GO:0031177">
    <property type="term" value="F:phosphopantetheine binding"/>
    <property type="evidence" value="ECO:0007669"/>
    <property type="project" value="InterPro"/>
</dbReference>
<dbReference type="KEGG" id="ccx:COCOR_05838"/>
<dbReference type="FunFam" id="2.30.38.10:FF:000001">
    <property type="entry name" value="Non-ribosomal peptide synthetase PvdI"/>
    <property type="match status" value="3"/>
</dbReference>
<dbReference type="HOGENOM" id="CLU_000022_0_0_7"/>
<dbReference type="InterPro" id="IPR020802">
    <property type="entry name" value="TesA-like"/>
</dbReference>
<dbReference type="Gene3D" id="3.30.300.30">
    <property type="match status" value="3"/>
</dbReference>
<dbReference type="InParanoid" id="H8MH05"/>
<dbReference type="Pfam" id="PF00501">
    <property type="entry name" value="AMP-binding"/>
    <property type="match status" value="3"/>
</dbReference>
<dbReference type="FunFam" id="3.30.300.30:FF:000010">
    <property type="entry name" value="Enterobactin synthetase component F"/>
    <property type="match status" value="3"/>
</dbReference>
<comment type="cofactor">
    <cofactor evidence="1">
        <name>pantetheine 4'-phosphate</name>
        <dbReference type="ChEBI" id="CHEBI:47942"/>
    </cofactor>
</comment>
<dbReference type="PANTHER" id="PTHR45527">
    <property type="entry name" value="NONRIBOSOMAL PEPTIDE SYNTHETASE"/>
    <property type="match status" value="1"/>
</dbReference>
<dbReference type="InterPro" id="IPR023213">
    <property type="entry name" value="CAT-like_dom_sf"/>
</dbReference>
<sequence length="3461" mass="378365">MTTSSPATPGKKRAPLPLVSRAQALPLSFMQQRLWFLAQLEGTSATYNVYFFVRLQGALDAGALERALQAVVARHESLRTTFASVDGQPVQRIAPALDVPLRGVDLSTHGDARERALREHAEAEARGPFDLERGPLVRTTLARLAPDEHALLFVTHHIVCDAVSLGWMANELSALYTAFTRSEPPRLPELPAQYADFAHWQRQTLTGDFLEAERAWWKERLSGAPPALELPTDRPRPPRQTSRGAVYRLPMSPALATGIRELSRKAAVTPYMALLAAFQVLLLRYSGQEDLVVGTPVAGRGRREVERLIGFFANTLALRLDASGDPTFLALLARVRDVCLGAYAHPDMPFEQLVDLLVPQRDPSRSPLFQAMFVHVNSPWAALKWPGLTVTEVDFEPGVARFDITLFLYEDPSGMEARWEYNADLFDEATVARMAAHYARLLEGAVARPEAPVSALPLLTPRERERAVVDWNDTFAEVPVRSGVHALFEDSVRRSPDAVAVRFGDAHLTYAELEARANRVAHALRARGVTPDTAVGLCVDRSLELAVGVLGILKSGAAYCPLDPAYPPERLALMLQTSRAKVLVTRRSLASGLPEDGVERLFLEDDPGTPATAPEPVGGPDTLAYVIFTSGSTGVPKGVAMPHRPLLNLIQWQVRRSAAPRGRTLQFSALSFDVCFQEMLPTFAAGGELVLMPEDTRRDGRALLTLMRAYGVERIFLPFVALQHLAEVADAEGLVPTSLREINTAGEQLRMTPALRRLLHALDGCVLDNHYGPTETHAASAHVLKGNPDAWPDLPPIGRTITNARTYLLDARGEPVPVGVAGELFIGGAGLARGYLHRPDLTAERFVPDPLSPHPGARMYRTGDFARYLPDGTLEFLGRRDAQVKLRGYRIELPEVEAAVAKLPGVKDVAVVAREDSARGKHLVAYVVTQPGAAVDGGELKAALRERLPEYMVPAAFVLLEAFPLTPSGKLDRRALPAPDDDAEAARDFVAPRTPMETEVAAVFASLLQLPRVGAHGHFFELGGHSLLATQVTSRLRDRLQVDLPVRALFAFPTVEELAEHLASLKPEVGQGAEPPLLPRPLGETPPLSFAQARLWFLTRMDPDGFSYNLPWFTRWTGPLDADALQRSLQRLVQRHEALRTTFVEHQGQPVQRIAPALDLPLRREQVTSPEALTLRTEDIASPLFVPLHREQVTSSEALMRRAEAEVRRPFDLAEGPLLRATLVRVGDGDHALLITLHHIICDGWSLGVMERELTALYREETGGSAAELPALPLQPADFARWQRLAWVGSTVDERLGWWKARLQDAPPALMLPTDLPRPAVQTFEGAHLAWKASPALSRAVEALGQRHGVTPFMLLLAGFHALLSRYSGQDDLVIGAPLAGRQRQELEGLVGFFINTVPLRLTATRDTSFHDLVVLARDVTLESFAHQDLPFEQLVNALQPERDSSRAPLFQVMFVLQNAGGAPARALPDLAVEPLDVETGMSKFDLTLFAQEAQEGLGFLWEYNTALFEEATVARMAAHYTRLLEAAVSDFERPLSRIPLLSEDERQQLLVSWNDTQADYPRDASLPSLFEAQAARAPHAIAVAFEGSHLTYAELDARANQLAHHLRGLGVGAGTPVGLCTGRSLEMVVATLAILKAGGAYVPLDPSYPAERLLFMARDTRLPVLLVQPGQEEKLAALEARVVVLEPSWHPFARESTQAPRIHVPPEALAYVMYTSGSTGRPKGVCIPHRGVVRLVTGANYARFGPEEVLLQLAPISFDAATLELWGALLHGAKLVVFPAHPPALEELGATLEREGITTLFLTTALFEQMVMAQPRALASVRQVLTGGDVMSPVAARRLLEEGQLIVNAYGPTENTTLSTAHRLTVPADARAPIPIGQPIANSQAYVLDALGAPAPVGVAGELYVGGAGLAWGYLHQPALTAERFVPHPFSTTPGARLYRTGDRARWRADGVLDFLGRNDSQVKVRGFRIEPGEIETALKDSEGVTDAVIVVREDVPGDKRLVAYVVGAEVEQVALRTRLVAKLPGHMVPSAIVKLERLPLTPSGKVDRKALPAPDASGRKDTYVAPREGWESLVAELWAPLLNVSRVGAHDNFFELGGHSLLATRVVSRLRDVLQQDVPVRLLFEAPTVARFAERLDALKKGGHGPPTPPIVEVSREQPLPLSFAQQRLWFLARLDPEGYAYNVPFFFQLEGPLDARALEAALEALVQRHEALRTTFSEAHGQPVQHIRVHQPLTLALEEASEDALRQRAEAEVRKPFDLEHGPLVRATLVRTAPERHTLLLVMHHIVCDFWSIDILVRELKALYAASLRHDSPALPQLPVQYPDFAAWQRQVMQGETLEAQRAWWKQHLDGAPPTLDLPTDRPRPPVQSFKGLQFSRPLPASLPAALQSLARDAGVTPFMLLLAGFHALLARHSGQEDIVVGTPIAGRGRREVENLIGFFTNTLALRVDASGAESFRALLGRVREACLGAYAHQDMPFEQLVDALVPSRDLSRSPLFQVMFVFQNAGAPWELPGVSVRALTFEPGMAKFDLTLFVRESPEGWSSAWEYNTALFDEDTVARFADHYTQLLESALAAPDAPLATLPLLTAAEQRQLAQWTLQSVPYPAVPDVHAFFEATATRTPDAIAVRFGEQALTYGELERRSNQLAHHLRRHGVTADVRVGIHLHRSLELAVAVLGTLKAGGAYVPLDPAYPPERLTAMLQASGAAVLLTSRALRGVLASGTALSLELDTQADLLARESDARPDPVGNAQALAYVIFTSGSTGTPKGIAMHREALVNLLHWQLGDSVAPGARTLQFSALSFDVSFQELFATWAAGGELVLLTDEVRRDASQLLALLEGAGIERFFMPFVALQNLAEVAEREGTFPTRVREIMVAGEQLRMTPALRRFMKRTGAVLHNHYGPSEAHAVTSLSLKGDPAAWPDLPSIGKPLSNVAIHVLDAHLRPVPRGVTGELYVGGVQVCRGYLEQPGLTADRFIPDPNSPTPGGRLYRTGDWARFLPDGTLEYLGRRDAQVKVRGFRIELGEIEAALAQHPSVRDCIVDARDDGSGQKRLVAWVVGAAGKSLDVGALRSFLQQRLPEYMVPARWVPLEQFPLTPSGKVNRKALPAPEGGREATRALVAPRTPLELRLVRIWEEVLGVHPIGVRDNFFELGGHSLLTLRLQSAIRAGLGRPLPVAALFQNATVEHLAGLLRDDAAPWTPLVAIQEGQEGVRPFFCVHAVGGNVAPYAELARALGPKQPFYGLQARGLDGAEPPCESIPQMAALYVRAIREVQPHGPYLLGGWSMGGSVAWEMAHQLRREGETVALLALLDTSASLHSGNPEDANAKARLSAMFLEDLLRASGQPLPPSEGLSPHQWMEALEQASQPLLAADQPLREMRHAFEVHLHAAWVYAPPPASGPFTVFEAEDSRWDHGWAAYAPGGLDAHPVPGDHYSFLKPPHVQVLADRLRDALAKAQEP</sequence>
<dbReference type="InterPro" id="IPR009081">
    <property type="entry name" value="PP-bd_ACP"/>
</dbReference>
<dbReference type="Pfam" id="PF00668">
    <property type="entry name" value="Condensation"/>
    <property type="match status" value="3"/>
</dbReference>
<keyword evidence="3" id="KW-0596">Phosphopantetheine</keyword>
<protein>
    <submittedName>
        <fullName evidence="6">Long-chain-fatty-acid--CoA ligase</fullName>
    </submittedName>
</protein>
<dbReference type="Proteomes" id="UP000007587">
    <property type="component" value="Chromosome"/>
</dbReference>
<evidence type="ECO:0000256" key="1">
    <source>
        <dbReference type="ARBA" id="ARBA00001957"/>
    </source>
</evidence>
<keyword evidence="7" id="KW-1185">Reference proteome</keyword>
<dbReference type="RefSeq" id="WP_014398626.1">
    <property type="nucleotide sequence ID" value="NC_017030.1"/>
</dbReference>
<dbReference type="FunFam" id="1.10.1200.10:FF:000005">
    <property type="entry name" value="Nonribosomal peptide synthetase 1"/>
    <property type="match status" value="1"/>
</dbReference>
<dbReference type="Gene3D" id="3.40.50.980">
    <property type="match status" value="6"/>
</dbReference>
<dbReference type="NCBIfam" id="TIGR01733">
    <property type="entry name" value="AA-adenyl-dom"/>
    <property type="match status" value="3"/>
</dbReference>
<reference evidence="6 7" key="1">
    <citation type="journal article" date="2012" name="J. Bacteriol.">
        <title>Complete Genome Sequence of the Fruiting Myxobacterium Corallococcus coralloides DSM 2259.</title>
        <authorList>
            <person name="Huntley S."/>
            <person name="Zhang Y."/>
            <person name="Treuner-Lange A."/>
            <person name="Kneip S."/>
            <person name="Sensen C.W."/>
            <person name="Sogaard-Andersen L."/>
        </authorList>
    </citation>
    <scope>NUCLEOTIDE SEQUENCE [LARGE SCALE GENOMIC DNA]</scope>
    <source>
        <strain evidence="7">ATCC 25202 / DSM 2259 / NBRC 100086 / M2</strain>
    </source>
</reference>
<dbReference type="InterPro" id="IPR025110">
    <property type="entry name" value="AMP-bd_C"/>
</dbReference>
<dbReference type="GO" id="GO:0072330">
    <property type="term" value="P:monocarboxylic acid biosynthetic process"/>
    <property type="evidence" value="ECO:0007669"/>
    <property type="project" value="UniProtKB-ARBA"/>
</dbReference>
<dbReference type="SMART" id="SM00824">
    <property type="entry name" value="PKS_TE"/>
    <property type="match status" value="1"/>
</dbReference>
<dbReference type="OrthoDB" id="9797708at2"/>
<keyword evidence="6" id="KW-0436">Ligase</keyword>
<dbReference type="Gene3D" id="1.10.1200.10">
    <property type="entry name" value="ACP-like"/>
    <property type="match status" value="3"/>
</dbReference>
<dbReference type="GO" id="GO:0043041">
    <property type="term" value="P:amino acid activation for nonribosomal peptide biosynthetic process"/>
    <property type="evidence" value="ECO:0007669"/>
    <property type="project" value="TreeGrafter"/>
</dbReference>
<dbReference type="NCBIfam" id="NF003417">
    <property type="entry name" value="PRK04813.1"/>
    <property type="match status" value="3"/>
</dbReference>
<dbReference type="CDD" id="cd12117">
    <property type="entry name" value="A_NRPS_Srf_like"/>
    <property type="match status" value="1"/>
</dbReference>
<comment type="similarity">
    <text evidence="2">Belongs to the ATP-dependent AMP-binding enzyme family.</text>
</comment>
<dbReference type="SUPFAM" id="SSF47336">
    <property type="entry name" value="ACP-like"/>
    <property type="match status" value="3"/>
</dbReference>
<feature type="domain" description="Carrier" evidence="5">
    <location>
        <begin position="2067"/>
        <end position="2142"/>
    </location>
</feature>
<dbReference type="InterPro" id="IPR010071">
    <property type="entry name" value="AA_adenyl_dom"/>
</dbReference>
<dbReference type="Gene3D" id="2.30.38.10">
    <property type="entry name" value="Luciferase, Domain 3"/>
    <property type="match status" value="3"/>
</dbReference>
<dbReference type="InterPro" id="IPR006162">
    <property type="entry name" value="Ppantetheine_attach_site"/>
</dbReference>
<dbReference type="PANTHER" id="PTHR45527:SF1">
    <property type="entry name" value="FATTY ACID SYNTHASE"/>
    <property type="match status" value="1"/>
</dbReference>
<reference evidence="7" key="2">
    <citation type="submission" date="2012-03" db="EMBL/GenBank/DDBJ databases">
        <title>Genome sequence of the fruiting myxobacterium Corallococcus coralloides DSM 2259.</title>
        <authorList>
            <person name="Huntley S."/>
            <person name="Zhang Y."/>
            <person name="Treuner-Lange A."/>
            <person name="Sensen C.W."/>
            <person name="Sogaard-Andersen L."/>
        </authorList>
    </citation>
    <scope>NUCLEOTIDE SEQUENCE [LARGE SCALE GENOMIC DNA]</scope>
    <source>
        <strain evidence="7">ATCC 25202 / DSM 2259 / NBRC 100086 / M2</strain>
    </source>
</reference>
<dbReference type="STRING" id="1144275.COCOR_05838"/>
<dbReference type="PROSITE" id="PS50075">
    <property type="entry name" value="CARRIER"/>
    <property type="match status" value="3"/>
</dbReference>